<evidence type="ECO:0000313" key="3">
    <source>
        <dbReference type="Proteomes" id="UP001238973"/>
    </source>
</evidence>
<comment type="caution">
    <text evidence="2">The sequence shown here is derived from an EMBL/GenBank/DDBJ whole genome shotgun (WGS) entry which is preliminary data.</text>
</comment>
<evidence type="ECO:0000259" key="1">
    <source>
        <dbReference type="SMART" id="SM00860"/>
    </source>
</evidence>
<dbReference type="EMBL" id="JAUCFI010000003">
    <property type="protein sequence ID" value="MDM5283702.1"/>
    <property type="molecule type" value="Genomic_DNA"/>
</dbReference>
<proteinExistence type="predicted"/>
<dbReference type="SUPFAM" id="SSF160631">
    <property type="entry name" value="SMI1/KNR4-like"/>
    <property type="match status" value="1"/>
</dbReference>
<protein>
    <submittedName>
        <fullName evidence="2">SMI1/KNR4 family protein</fullName>
    </submittedName>
</protein>
<dbReference type="Proteomes" id="UP001238973">
    <property type="component" value="Unassembled WGS sequence"/>
</dbReference>
<evidence type="ECO:0000313" key="2">
    <source>
        <dbReference type="EMBL" id="MDM5283702.1"/>
    </source>
</evidence>
<dbReference type="SMART" id="SM00860">
    <property type="entry name" value="SMI1_KNR4"/>
    <property type="match status" value="1"/>
</dbReference>
<dbReference type="RefSeq" id="WP_289349508.1">
    <property type="nucleotide sequence ID" value="NZ_JAUCFI010000003.1"/>
</dbReference>
<feature type="domain" description="Knr4/Smi1-like" evidence="1">
    <location>
        <begin position="42"/>
        <end position="158"/>
    </location>
</feature>
<name>A0AAJ1QLH8_9BACI</name>
<organism evidence="2 3">
    <name type="scientific">Peribacillus frigoritolerans</name>
    <dbReference type="NCBI Taxonomy" id="450367"/>
    <lineage>
        <taxon>Bacteria</taxon>
        <taxon>Bacillati</taxon>
        <taxon>Bacillota</taxon>
        <taxon>Bacilli</taxon>
        <taxon>Bacillales</taxon>
        <taxon>Bacillaceae</taxon>
        <taxon>Peribacillus</taxon>
    </lineage>
</organism>
<dbReference type="InterPro" id="IPR018958">
    <property type="entry name" value="Knr4/Smi1-like_dom"/>
</dbReference>
<dbReference type="InterPro" id="IPR037883">
    <property type="entry name" value="Knr4/Smi1-like_sf"/>
</dbReference>
<accession>A0AAJ1QLH8</accession>
<dbReference type="Gene3D" id="3.40.1580.10">
    <property type="entry name" value="SMI1/KNR4-like"/>
    <property type="match status" value="1"/>
</dbReference>
<dbReference type="AlphaFoldDB" id="A0AAJ1QLH8"/>
<dbReference type="Pfam" id="PF09346">
    <property type="entry name" value="SMI1_KNR4"/>
    <property type="match status" value="1"/>
</dbReference>
<gene>
    <name evidence="2" type="ORF">QUF85_10315</name>
</gene>
<sequence>MSHFIQNTLTGLKKLLNSNDQMKIISYEGEVREITCSFNSEAVTAEIEKFENENSIKLPEDYKEFLTLHNGARIYESIEEDGEKLGDGLEIFSLDEIKQYQEIEYLSEHGIPIAHLLNDCYLILDTEKLKSGDPNYLNILEFTELSSLNLNFEIFLDRYIISQGEAFWSWPIYTAENYYRTR</sequence>
<reference evidence="2" key="1">
    <citation type="submission" date="2023-06" db="EMBL/GenBank/DDBJ databases">
        <title>Comparative genomics of Bacillaceae isolates and their secondary metabolite potential.</title>
        <authorList>
            <person name="Song L."/>
            <person name="Nielsen L.J."/>
            <person name="Mohite O."/>
            <person name="Xu X."/>
            <person name="Weber T."/>
            <person name="Kovacs A.T."/>
        </authorList>
    </citation>
    <scope>NUCLEOTIDE SEQUENCE</scope>
    <source>
        <strain evidence="2">G1S1</strain>
    </source>
</reference>